<name>A0ACC0MQ46_RHOML</name>
<protein>
    <submittedName>
        <fullName evidence="1">Uncharacterized protein</fullName>
    </submittedName>
</protein>
<gene>
    <name evidence="1" type="ORF">RHMOL_Rhmol08G0149700</name>
</gene>
<reference evidence="1" key="1">
    <citation type="submission" date="2022-02" db="EMBL/GenBank/DDBJ databases">
        <title>Plant Genome Project.</title>
        <authorList>
            <person name="Zhang R.-G."/>
        </authorList>
    </citation>
    <scope>NUCLEOTIDE SEQUENCE</scope>
    <source>
        <strain evidence="1">AT1</strain>
    </source>
</reference>
<keyword evidence="2" id="KW-1185">Reference proteome</keyword>
<proteinExistence type="predicted"/>
<dbReference type="EMBL" id="CM046395">
    <property type="protein sequence ID" value="KAI8542592.1"/>
    <property type="molecule type" value="Genomic_DNA"/>
</dbReference>
<evidence type="ECO:0000313" key="2">
    <source>
        <dbReference type="Proteomes" id="UP001062846"/>
    </source>
</evidence>
<organism evidence="1 2">
    <name type="scientific">Rhododendron molle</name>
    <name type="common">Chinese azalea</name>
    <name type="synonym">Azalea mollis</name>
    <dbReference type="NCBI Taxonomy" id="49168"/>
    <lineage>
        <taxon>Eukaryota</taxon>
        <taxon>Viridiplantae</taxon>
        <taxon>Streptophyta</taxon>
        <taxon>Embryophyta</taxon>
        <taxon>Tracheophyta</taxon>
        <taxon>Spermatophyta</taxon>
        <taxon>Magnoliopsida</taxon>
        <taxon>eudicotyledons</taxon>
        <taxon>Gunneridae</taxon>
        <taxon>Pentapetalae</taxon>
        <taxon>asterids</taxon>
        <taxon>Ericales</taxon>
        <taxon>Ericaceae</taxon>
        <taxon>Ericoideae</taxon>
        <taxon>Rhodoreae</taxon>
        <taxon>Rhododendron</taxon>
    </lineage>
</organism>
<dbReference type="Proteomes" id="UP001062846">
    <property type="component" value="Chromosome 8"/>
</dbReference>
<sequence length="86" mass="9411">MVLFSGVRSTVLYTSKSSDRAFNSSNLILAMSDSLSLITEMRSEPSDARSDGSEVHSMVLCTSLHNTNPKSGWSSWNYIGSINMLC</sequence>
<comment type="caution">
    <text evidence="1">The sequence shown here is derived from an EMBL/GenBank/DDBJ whole genome shotgun (WGS) entry which is preliminary data.</text>
</comment>
<evidence type="ECO:0000313" key="1">
    <source>
        <dbReference type="EMBL" id="KAI8542592.1"/>
    </source>
</evidence>
<accession>A0ACC0MQ46</accession>